<feature type="non-terminal residue" evidence="1">
    <location>
        <position position="1"/>
    </location>
</feature>
<gene>
    <name evidence="1" type="ORF">SCALOS_LOCUS10643</name>
</gene>
<keyword evidence="2" id="KW-1185">Reference proteome</keyword>
<dbReference type="Proteomes" id="UP000789860">
    <property type="component" value="Unassembled WGS sequence"/>
</dbReference>
<sequence>LNFHIFTPDDLIGNVWIDIKNTIGNRTKRARILGLQIHQAMGLQVTAAPYVKETSGQFCQIMFTTRHFPNPYVS</sequence>
<evidence type="ECO:0000313" key="1">
    <source>
        <dbReference type="EMBL" id="CAG8705036.1"/>
    </source>
</evidence>
<feature type="non-terminal residue" evidence="1">
    <location>
        <position position="74"/>
    </location>
</feature>
<dbReference type="EMBL" id="CAJVPM010041013">
    <property type="protein sequence ID" value="CAG8705036.1"/>
    <property type="molecule type" value="Genomic_DNA"/>
</dbReference>
<reference evidence="1" key="1">
    <citation type="submission" date="2021-06" db="EMBL/GenBank/DDBJ databases">
        <authorList>
            <person name="Kallberg Y."/>
            <person name="Tangrot J."/>
            <person name="Rosling A."/>
        </authorList>
    </citation>
    <scope>NUCLEOTIDE SEQUENCE</scope>
    <source>
        <strain evidence="1">AU212A</strain>
    </source>
</reference>
<evidence type="ECO:0000313" key="2">
    <source>
        <dbReference type="Proteomes" id="UP000789860"/>
    </source>
</evidence>
<organism evidence="1 2">
    <name type="scientific">Scutellospora calospora</name>
    <dbReference type="NCBI Taxonomy" id="85575"/>
    <lineage>
        <taxon>Eukaryota</taxon>
        <taxon>Fungi</taxon>
        <taxon>Fungi incertae sedis</taxon>
        <taxon>Mucoromycota</taxon>
        <taxon>Glomeromycotina</taxon>
        <taxon>Glomeromycetes</taxon>
        <taxon>Diversisporales</taxon>
        <taxon>Gigasporaceae</taxon>
        <taxon>Scutellospora</taxon>
    </lineage>
</organism>
<comment type="caution">
    <text evidence="1">The sequence shown here is derived from an EMBL/GenBank/DDBJ whole genome shotgun (WGS) entry which is preliminary data.</text>
</comment>
<proteinExistence type="predicted"/>
<name>A0ACA9PEW5_9GLOM</name>
<protein>
    <submittedName>
        <fullName evidence="1">7594_t:CDS:1</fullName>
    </submittedName>
</protein>
<accession>A0ACA9PEW5</accession>